<evidence type="ECO:0000313" key="1">
    <source>
        <dbReference type="EMBL" id="ORA68836.1"/>
    </source>
</evidence>
<protein>
    <submittedName>
        <fullName evidence="1">Uncharacterized protein</fullName>
    </submittedName>
</protein>
<dbReference type="STRING" id="81858.BST23_03235"/>
<sequence>MLPTRSTLESWRPDLLRAASASVGAAGDAVRAAVSSVDDACGRLPEARAWAGTAQNAAEEMFGRADVVAEQFSNYADAVATAIGDGAALLDSVRGELLAKANELDAGPLNVTDSWVVQIDSRYVSEEEMAELQTLALREQEALNAMLIAVTEADDAMADAVLNAGKGFGFVEPGPPTDVGDMMLATASRPVDRVPDPRTIVGALGQAAIRSVDQQQNVREVIESTNEYGEEMTTVTKQDGSKAVATRMDPFEWPSKLNFYQIEEFDKSGDFVGRTSSWHDMGNDCDYTSFAYADGSNLSISMDPTGHVTVGFTSADGRHSAVPVELIDDISLVTTSHMSGLEKHIARGGSMPMVTAESVDRIGKTMKFGGPVVTVATTIFDMVMADSRHDRCVALVAGAAGGLGGWGGAEAGAAAGAATGPFAPLLVPPFAIGGAFFAGLGGRELGKLVGDVVCPY</sequence>
<dbReference type="EMBL" id="MVHP01000002">
    <property type="protein sequence ID" value="ORA68836.1"/>
    <property type="molecule type" value="Genomic_DNA"/>
</dbReference>
<dbReference type="AlphaFoldDB" id="A0A1A0Q9Q4"/>
<gene>
    <name evidence="1" type="ORF">BST23_03235</name>
</gene>
<evidence type="ECO:0000313" key="2">
    <source>
        <dbReference type="Proteomes" id="UP000192772"/>
    </source>
</evidence>
<dbReference type="Proteomes" id="UP000192772">
    <property type="component" value="Unassembled WGS sequence"/>
</dbReference>
<organism evidence="1 2">
    <name type="scientific">Mycolicibacterium elephantis</name>
    <dbReference type="NCBI Taxonomy" id="81858"/>
    <lineage>
        <taxon>Bacteria</taxon>
        <taxon>Bacillati</taxon>
        <taxon>Actinomycetota</taxon>
        <taxon>Actinomycetes</taxon>
        <taxon>Mycobacteriales</taxon>
        <taxon>Mycobacteriaceae</taxon>
        <taxon>Mycolicibacterium</taxon>
    </lineage>
</organism>
<proteinExistence type="predicted"/>
<reference evidence="1 2" key="1">
    <citation type="submission" date="2017-02" db="EMBL/GenBank/DDBJ databases">
        <title>The new phylogeny of genus Mycobacterium.</title>
        <authorList>
            <person name="Tortoli E."/>
            <person name="Trovato A."/>
            <person name="Cirillo D.M."/>
        </authorList>
    </citation>
    <scope>NUCLEOTIDE SEQUENCE [LARGE SCALE GENOMIC DNA]</scope>
    <source>
        <strain evidence="1 2">FI-09383</strain>
    </source>
</reference>
<accession>A0A1X0D8V4</accession>
<accession>A0A1A0Q9Q4</accession>
<comment type="caution">
    <text evidence="1">The sequence shown here is derived from an EMBL/GenBank/DDBJ whole genome shotgun (WGS) entry which is preliminary data.</text>
</comment>
<name>A0A1A0Q9Q4_9MYCO</name>